<evidence type="ECO:0000313" key="4">
    <source>
        <dbReference type="Proteomes" id="UP000492820"/>
    </source>
</evidence>
<reference evidence="5" key="3">
    <citation type="submission" date="2020-10" db="UniProtKB">
        <authorList>
            <consortium name="WormBaseParasite"/>
        </authorList>
    </citation>
    <scope>IDENTIFICATION</scope>
</reference>
<dbReference type="AlphaFoldDB" id="A0A068WZR5"/>
<reference evidence="3 4" key="1">
    <citation type="journal article" date="2013" name="Nature">
        <title>The genomes of four tapeworm species reveal adaptations to parasitism.</title>
        <authorList>
            <person name="Tsai I.J."/>
            <person name="Zarowiecki M."/>
            <person name="Holroyd N."/>
            <person name="Garciarrubio A."/>
            <person name="Sanchez-Flores A."/>
            <person name="Brooks K.L."/>
            <person name="Tracey A."/>
            <person name="Bobes R.J."/>
            <person name="Fragoso G."/>
            <person name="Sciutto E."/>
            <person name="Aslett M."/>
            <person name="Beasley H."/>
            <person name="Bennett H.M."/>
            <person name="Cai J."/>
            <person name="Camicia F."/>
            <person name="Clark R."/>
            <person name="Cucher M."/>
            <person name="De Silva N."/>
            <person name="Day T.A."/>
            <person name="Deplazes P."/>
            <person name="Estrada K."/>
            <person name="Fernandez C."/>
            <person name="Holland P.W."/>
            <person name="Hou J."/>
            <person name="Hu S."/>
            <person name="Huckvale T."/>
            <person name="Hung S.S."/>
            <person name="Kamenetzky L."/>
            <person name="Keane J.A."/>
            <person name="Kiss F."/>
            <person name="Koziol U."/>
            <person name="Lambert O."/>
            <person name="Liu K."/>
            <person name="Luo X."/>
            <person name="Luo Y."/>
            <person name="Macchiaroli N."/>
            <person name="Nichol S."/>
            <person name="Paps J."/>
            <person name="Parkinson J."/>
            <person name="Pouchkina-Stantcheva N."/>
            <person name="Riddiford N."/>
            <person name="Rosenzvit M."/>
            <person name="Salinas G."/>
            <person name="Wasmuth J.D."/>
            <person name="Zamanian M."/>
            <person name="Zheng Y."/>
            <person name="Cai X."/>
            <person name="Soberon X."/>
            <person name="Olson P.D."/>
            <person name="Laclette J.P."/>
            <person name="Brehm K."/>
            <person name="Berriman M."/>
            <person name="Garciarrubio A."/>
            <person name="Bobes R.J."/>
            <person name="Fragoso G."/>
            <person name="Sanchez-Flores A."/>
            <person name="Estrada K."/>
            <person name="Cevallos M.A."/>
            <person name="Morett E."/>
            <person name="Gonzalez V."/>
            <person name="Portillo T."/>
            <person name="Ochoa-Leyva A."/>
            <person name="Jose M.V."/>
            <person name="Sciutto E."/>
            <person name="Landa A."/>
            <person name="Jimenez L."/>
            <person name="Valdes V."/>
            <person name="Carrero J.C."/>
            <person name="Larralde C."/>
            <person name="Morales-Montor J."/>
            <person name="Limon-Lason J."/>
            <person name="Soberon X."/>
            <person name="Laclette J.P."/>
        </authorList>
    </citation>
    <scope>NUCLEOTIDE SEQUENCE [LARGE SCALE GENOMIC DNA]</scope>
</reference>
<dbReference type="SUPFAM" id="SSF82657">
    <property type="entry name" value="BolA-like"/>
    <property type="match status" value="1"/>
</dbReference>
<dbReference type="InterPro" id="IPR050961">
    <property type="entry name" value="BolA/IbaG_stress_morph_reg"/>
</dbReference>
<dbReference type="EMBL" id="LK028589">
    <property type="protein sequence ID" value="CDS23163.1"/>
    <property type="molecule type" value="Genomic_DNA"/>
</dbReference>
<evidence type="ECO:0000313" key="3">
    <source>
        <dbReference type="EMBL" id="CDS23163.1"/>
    </source>
</evidence>
<proteinExistence type="inferred from homology"/>
<evidence type="ECO:0000256" key="2">
    <source>
        <dbReference type="RuleBase" id="RU003860"/>
    </source>
</evidence>
<accession>A0A068WZR5</accession>
<dbReference type="InterPro" id="IPR002634">
    <property type="entry name" value="BolA"/>
</dbReference>
<dbReference type="Proteomes" id="UP000492820">
    <property type="component" value="Unassembled WGS sequence"/>
</dbReference>
<dbReference type="GO" id="GO:0005739">
    <property type="term" value="C:mitochondrion"/>
    <property type="evidence" value="ECO:0007669"/>
    <property type="project" value="TreeGrafter"/>
</dbReference>
<gene>
    <name evidence="5" type="primary">EGR_05919</name>
    <name evidence="3" type="ORF">EgrG_001092600</name>
</gene>
<dbReference type="PANTHER" id="PTHR46229:SF2">
    <property type="entry name" value="BOLA-LIKE PROTEIN 1"/>
    <property type="match status" value="1"/>
</dbReference>
<dbReference type="WBParaSite" id="EgrG_001092600">
    <property type="protein sequence ID" value="EgrG_001092600"/>
    <property type="gene ID" value="EgrG_001092600"/>
</dbReference>
<dbReference type="Gene3D" id="3.30.300.90">
    <property type="entry name" value="BolA-like"/>
    <property type="match status" value="1"/>
</dbReference>
<dbReference type="Pfam" id="PF01722">
    <property type="entry name" value="BolA"/>
    <property type="match status" value="1"/>
</dbReference>
<sequence>MQMQSWPLFQRSCILTSRFACSKTGPIQTVIKEKLTALFKPTYLDVINESHHHASNIGHESHFRISIVSKDFENIGDVMRHRLIKKALQHEFDAGLHAISILAKSPSEEMREHRSVPCIGKSKEINLDE</sequence>
<evidence type="ECO:0000313" key="5">
    <source>
        <dbReference type="WBParaSite" id="EgrG_001092600"/>
    </source>
</evidence>
<comment type="similarity">
    <text evidence="1 2">Belongs to the BolA/IbaG family.</text>
</comment>
<dbReference type="PANTHER" id="PTHR46229">
    <property type="entry name" value="BOLA TRANSCRIPTION REGULATOR"/>
    <property type="match status" value="1"/>
</dbReference>
<dbReference type="InterPro" id="IPR036065">
    <property type="entry name" value="BolA-like_sf"/>
</dbReference>
<name>A0A068WZR5_ECHGR</name>
<evidence type="ECO:0000256" key="1">
    <source>
        <dbReference type="ARBA" id="ARBA00005578"/>
    </source>
</evidence>
<reference evidence="3" key="2">
    <citation type="submission" date="2014-06" db="EMBL/GenBank/DDBJ databases">
        <authorList>
            <person name="Aslett M."/>
        </authorList>
    </citation>
    <scope>NUCLEOTIDE SEQUENCE</scope>
</reference>
<organism evidence="3">
    <name type="scientific">Echinococcus granulosus</name>
    <name type="common">Hydatid tapeworm</name>
    <dbReference type="NCBI Taxonomy" id="6210"/>
    <lineage>
        <taxon>Eukaryota</taxon>
        <taxon>Metazoa</taxon>
        <taxon>Spiralia</taxon>
        <taxon>Lophotrochozoa</taxon>
        <taxon>Platyhelminthes</taxon>
        <taxon>Cestoda</taxon>
        <taxon>Eucestoda</taxon>
        <taxon>Cyclophyllidea</taxon>
        <taxon>Taeniidae</taxon>
        <taxon>Echinococcus</taxon>
        <taxon>Echinococcus granulosus group</taxon>
    </lineage>
</organism>
<dbReference type="OrthoDB" id="4983at2759"/>
<protein>
    <submittedName>
        <fullName evidence="3 5">BolA protein 1</fullName>
    </submittedName>
</protein>